<gene>
    <name evidence="1" type="ORF">GH714_021938</name>
</gene>
<organism evidence="1 2">
    <name type="scientific">Hevea brasiliensis</name>
    <name type="common">Para rubber tree</name>
    <name type="synonym">Siphonia brasiliensis</name>
    <dbReference type="NCBI Taxonomy" id="3981"/>
    <lineage>
        <taxon>Eukaryota</taxon>
        <taxon>Viridiplantae</taxon>
        <taxon>Streptophyta</taxon>
        <taxon>Embryophyta</taxon>
        <taxon>Tracheophyta</taxon>
        <taxon>Spermatophyta</taxon>
        <taxon>Magnoliopsida</taxon>
        <taxon>eudicotyledons</taxon>
        <taxon>Gunneridae</taxon>
        <taxon>Pentapetalae</taxon>
        <taxon>rosids</taxon>
        <taxon>fabids</taxon>
        <taxon>Malpighiales</taxon>
        <taxon>Euphorbiaceae</taxon>
        <taxon>Crotonoideae</taxon>
        <taxon>Micrandreae</taxon>
        <taxon>Hevea</taxon>
    </lineage>
</organism>
<name>A0A6A6L8S0_HEVBR</name>
<comment type="caution">
    <text evidence="1">The sequence shown here is derived from an EMBL/GenBank/DDBJ whole genome shotgun (WGS) entry which is preliminary data.</text>
</comment>
<accession>A0A6A6L8S0</accession>
<protein>
    <submittedName>
        <fullName evidence="1">Uncharacterized protein</fullName>
    </submittedName>
</protein>
<dbReference type="Proteomes" id="UP000467840">
    <property type="component" value="Chromosome 18"/>
</dbReference>
<dbReference type="AlphaFoldDB" id="A0A6A6L8S0"/>
<dbReference type="EMBL" id="JAAGAX010000012">
    <property type="protein sequence ID" value="KAF2297364.1"/>
    <property type="molecule type" value="Genomic_DNA"/>
</dbReference>
<evidence type="ECO:0000313" key="2">
    <source>
        <dbReference type="Proteomes" id="UP000467840"/>
    </source>
</evidence>
<evidence type="ECO:0000313" key="1">
    <source>
        <dbReference type="EMBL" id="KAF2297364.1"/>
    </source>
</evidence>
<reference evidence="1 2" key="1">
    <citation type="journal article" date="2020" name="Mol. Plant">
        <title>The Chromosome-Based Rubber Tree Genome Provides New Insights into Spurge Genome Evolution and Rubber Biosynthesis.</title>
        <authorList>
            <person name="Liu J."/>
            <person name="Shi C."/>
            <person name="Shi C.C."/>
            <person name="Li W."/>
            <person name="Zhang Q.J."/>
            <person name="Zhang Y."/>
            <person name="Li K."/>
            <person name="Lu H.F."/>
            <person name="Shi C."/>
            <person name="Zhu S.T."/>
            <person name="Xiao Z.Y."/>
            <person name="Nan H."/>
            <person name="Yue Y."/>
            <person name="Zhu X.G."/>
            <person name="Wu Y."/>
            <person name="Hong X.N."/>
            <person name="Fan G.Y."/>
            <person name="Tong Y."/>
            <person name="Zhang D."/>
            <person name="Mao C.L."/>
            <person name="Liu Y.L."/>
            <person name="Hao S.J."/>
            <person name="Liu W.Q."/>
            <person name="Lv M.Q."/>
            <person name="Zhang H.B."/>
            <person name="Liu Y."/>
            <person name="Hu-Tang G.R."/>
            <person name="Wang J.P."/>
            <person name="Wang J.H."/>
            <person name="Sun Y.H."/>
            <person name="Ni S.B."/>
            <person name="Chen W.B."/>
            <person name="Zhang X.C."/>
            <person name="Jiao Y.N."/>
            <person name="Eichler E.E."/>
            <person name="Li G.H."/>
            <person name="Liu X."/>
            <person name="Gao L.Z."/>
        </authorList>
    </citation>
    <scope>NUCLEOTIDE SEQUENCE [LARGE SCALE GENOMIC DNA]</scope>
    <source>
        <strain evidence="2">cv. GT1</strain>
        <tissue evidence="1">Leaf</tissue>
    </source>
</reference>
<sequence>MTSVDEASGWYGGTLLGDQNEDSEIYKHYAELCQDPAMEPFQHDLEREEHYANILRLNTVDVMMDDATVEAEMEAALEQYNQVGADLGINTNILQILC</sequence>
<keyword evidence="2" id="KW-1185">Reference proteome</keyword>
<proteinExistence type="predicted"/>